<name>A0ABU3Z6Q3_9FIRM</name>
<comment type="caution">
    <text evidence="5">The sequence shown here is derived from an EMBL/GenBank/DDBJ whole genome shotgun (WGS) entry which is preliminary data.</text>
</comment>
<evidence type="ECO:0000313" key="5">
    <source>
        <dbReference type="EMBL" id="MDV5087582.1"/>
    </source>
</evidence>
<dbReference type="SMART" id="SM00342">
    <property type="entry name" value="HTH_ARAC"/>
    <property type="match status" value="1"/>
</dbReference>
<evidence type="ECO:0000256" key="3">
    <source>
        <dbReference type="ARBA" id="ARBA00023163"/>
    </source>
</evidence>
<protein>
    <submittedName>
        <fullName evidence="5">PocR ligand-binding domain-containing protein</fullName>
    </submittedName>
</protein>
<keyword evidence="1" id="KW-0805">Transcription regulation</keyword>
<reference evidence="5 6" key="1">
    <citation type="submission" date="2023-10" db="EMBL/GenBank/DDBJ databases">
        <title>Veillonella sp. nov., isolated from a pig farm feces dump.</title>
        <authorList>
            <person name="Chang Y.-H."/>
        </authorList>
    </citation>
    <scope>NUCLEOTIDE SEQUENCE [LARGE SCALE GENOMIC DNA]</scope>
    <source>
        <strain evidence="5 6">YH-vei2233</strain>
    </source>
</reference>
<dbReference type="InterPro" id="IPR018060">
    <property type="entry name" value="HTH_AraC"/>
</dbReference>
<dbReference type="PANTHER" id="PTHR43280">
    <property type="entry name" value="ARAC-FAMILY TRANSCRIPTIONAL REGULATOR"/>
    <property type="match status" value="1"/>
</dbReference>
<keyword evidence="2" id="KW-0238">DNA-binding</keyword>
<dbReference type="InterPro" id="IPR009057">
    <property type="entry name" value="Homeodomain-like_sf"/>
</dbReference>
<dbReference type="InterPro" id="IPR018771">
    <property type="entry name" value="PocR_dom"/>
</dbReference>
<proteinExistence type="predicted"/>
<evidence type="ECO:0000259" key="4">
    <source>
        <dbReference type="PROSITE" id="PS01124"/>
    </source>
</evidence>
<feature type="domain" description="HTH araC/xylS-type" evidence="4">
    <location>
        <begin position="193"/>
        <end position="291"/>
    </location>
</feature>
<evidence type="ECO:0000256" key="2">
    <source>
        <dbReference type="ARBA" id="ARBA00023125"/>
    </source>
</evidence>
<dbReference type="PANTHER" id="PTHR43280:SF10">
    <property type="entry name" value="REGULATORY PROTEIN POCR"/>
    <property type="match status" value="1"/>
</dbReference>
<keyword evidence="6" id="KW-1185">Reference proteome</keyword>
<dbReference type="Pfam" id="PF12833">
    <property type="entry name" value="HTH_18"/>
    <property type="match status" value="1"/>
</dbReference>
<keyword evidence="3" id="KW-0804">Transcription</keyword>
<gene>
    <name evidence="5" type="ORF">RVY80_01775</name>
</gene>
<accession>A0ABU3Z6Q3</accession>
<organism evidence="5 6">
    <name type="scientific">Veillonella absiana</name>
    <dbReference type="NCBI Taxonomy" id="3079305"/>
    <lineage>
        <taxon>Bacteria</taxon>
        <taxon>Bacillati</taxon>
        <taxon>Bacillota</taxon>
        <taxon>Negativicutes</taxon>
        <taxon>Veillonellales</taxon>
        <taxon>Veillonellaceae</taxon>
        <taxon>Veillonella</taxon>
    </lineage>
</organism>
<dbReference type="Proteomes" id="UP001272515">
    <property type="component" value="Unassembled WGS sequence"/>
</dbReference>
<dbReference type="Gene3D" id="1.10.10.60">
    <property type="entry name" value="Homeodomain-like"/>
    <property type="match status" value="2"/>
</dbReference>
<dbReference type="PROSITE" id="PS01124">
    <property type="entry name" value="HTH_ARAC_FAMILY_2"/>
    <property type="match status" value="1"/>
</dbReference>
<sequence length="309" mass="35370">MSIICSEADIKLVNEIMRDFTNITKIAAIFVNNRGKVLSQEYNFSPFCKQVRKNPQYAKACNQSDLYGGLEATKDLSSCPYRCHMGLIDFSVPVMKDDAILGFIMAGQAKTEDTTIKPLLPYSTDWKQDTTLRNLYNQLPVLTAEQLYSASKVLRILVNNYFSNTSNDVEEFPPHRVPEFVETRQPINRPEIRKAIIYIEKTIGNRISLSTIAAHVHLSESYFSKIFKDDMGLSVVQYITLIRMQEAKKLLVYSQLSVNKISKSLGYTRTSYFCKIFKLTTQKTPYSYRQKYAPPENKRVANTSENTLV</sequence>
<dbReference type="EMBL" id="JAWJZB010000002">
    <property type="protein sequence ID" value="MDV5087582.1"/>
    <property type="molecule type" value="Genomic_DNA"/>
</dbReference>
<evidence type="ECO:0000313" key="6">
    <source>
        <dbReference type="Proteomes" id="UP001272515"/>
    </source>
</evidence>
<dbReference type="Pfam" id="PF10114">
    <property type="entry name" value="PocR"/>
    <property type="match status" value="1"/>
</dbReference>
<dbReference type="SUPFAM" id="SSF46689">
    <property type="entry name" value="Homeodomain-like"/>
    <property type="match status" value="2"/>
</dbReference>
<evidence type="ECO:0000256" key="1">
    <source>
        <dbReference type="ARBA" id="ARBA00023015"/>
    </source>
</evidence>
<dbReference type="RefSeq" id="WP_317329423.1">
    <property type="nucleotide sequence ID" value="NZ_JAWJZA010000005.1"/>
</dbReference>